<dbReference type="RefSeq" id="XP_027195708.1">
    <property type="nucleotide sequence ID" value="XM_027339907.1"/>
</dbReference>
<proteinExistence type="predicted"/>
<dbReference type="CDD" id="cd22439">
    <property type="entry name" value="KH-I_PCBP_rpt3"/>
    <property type="match status" value="1"/>
</dbReference>
<dbReference type="SUPFAM" id="SSF54791">
    <property type="entry name" value="Eukaryotic type KH-domain (KH-domain type I)"/>
    <property type="match status" value="3"/>
</dbReference>
<dbReference type="Proteomes" id="UP000515146">
    <property type="component" value="Unplaced"/>
</dbReference>
<keyword evidence="2" id="KW-0694">RNA-binding</keyword>
<dbReference type="PROSITE" id="PS50084">
    <property type="entry name" value="KH_TYPE_1"/>
    <property type="match status" value="3"/>
</dbReference>
<keyword evidence="1" id="KW-0677">Repeat</keyword>
<organism evidence="5 6">
    <name type="scientific">Dermatophagoides pteronyssinus</name>
    <name type="common">European house dust mite</name>
    <dbReference type="NCBI Taxonomy" id="6956"/>
    <lineage>
        <taxon>Eukaryota</taxon>
        <taxon>Metazoa</taxon>
        <taxon>Ecdysozoa</taxon>
        <taxon>Arthropoda</taxon>
        <taxon>Chelicerata</taxon>
        <taxon>Arachnida</taxon>
        <taxon>Acari</taxon>
        <taxon>Acariformes</taxon>
        <taxon>Sarcoptiformes</taxon>
        <taxon>Astigmata</taxon>
        <taxon>Psoroptidia</taxon>
        <taxon>Analgoidea</taxon>
        <taxon>Pyroglyphidae</taxon>
        <taxon>Dermatophagoidinae</taxon>
        <taxon>Dermatophagoides</taxon>
    </lineage>
</organism>
<evidence type="ECO:0000256" key="2">
    <source>
        <dbReference type="PROSITE-ProRule" id="PRU00117"/>
    </source>
</evidence>
<dbReference type="Gene3D" id="3.30.1370.10">
    <property type="entry name" value="K Homology domain, type 1"/>
    <property type="match status" value="3"/>
</dbReference>
<dbReference type="InterPro" id="IPR004088">
    <property type="entry name" value="KH_dom_type_1"/>
</dbReference>
<dbReference type="AlphaFoldDB" id="A0A6P6XSB1"/>
<sequence length="507" mass="52398">MNVVQTTANEMANNNTVATTTTTSTTNSNANATSVVAATVVGGGGGNGNIIGQQQQQQQHQQPSVTLTIRLIMQGKEVGSIIGKKGDNIKKFREESGAKITISDGSCPERIVTVTGSTESILKAFAMIARKFEEDANNNSTMGMGTNFNISNTTMASSTTSSSTSSSSSNGKQNSISMPVTLKLIVPASQCGSLIGKGGSKIKEIREITGASIQVASEMLPNSTERAVTLSGSADSITKSIYQICCVMLESPPKGPTIPYRPKPAMPPVFFAGGQAYTIQGQFAIPHPDLTKLHRLALQHAPLLPGQAVGSLNPQATLATLAANTTASMGHHGNTATTNNPGMVATLTTEMTISNDIIGSVIGKGGSKINEIRQLSGATIKINSSEEGTKDRTITISGTPEAINLAQYLIATSSNGLLNNTGTSTTTNHHATAAAHAAAVAHASTLSTTGQTNSLSAMAAVAAAVSNNANKLYTTGNLSKHNIQSITTISNGSTSKSNKNDRKYAPY</sequence>
<keyword evidence="5" id="KW-1185">Reference proteome</keyword>
<feature type="domain" description="K Homology" evidence="4">
    <location>
        <begin position="345"/>
        <end position="415"/>
    </location>
</feature>
<feature type="compositionally biased region" description="Low complexity" evidence="3">
    <location>
        <begin position="157"/>
        <end position="169"/>
    </location>
</feature>
<reference evidence="6" key="1">
    <citation type="submission" date="2025-08" db="UniProtKB">
        <authorList>
            <consortium name="RefSeq"/>
        </authorList>
    </citation>
    <scope>IDENTIFICATION</scope>
    <source>
        <strain evidence="6">Airmid</strain>
    </source>
</reference>
<evidence type="ECO:0000313" key="6">
    <source>
        <dbReference type="RefSeq" id="XP_027195708.1"/>
    </source>
</evidence>
<feature type="domain" description="K Homology" evidence="4">
    <location>
        <begin position="178"/>
        <end position="249"/>
    </location>
</feature>
<feature type="region of interest" description="Disordered" evidence="3">
    <location>
        <begin position="1"/>
        <end position="28"/>
    </location>
</feature>
<dbReference type="Pfam" id="PF00013">
    <property type="entry name" value="KH_1"/>
    <property type="match status" value="3"/>
</dbReference>
<dbReference type="InterPro" id="IPR036612">
    <property type="entry name" value="KH_dom_type_1_sf"/>
</dbReference>
<feature type="compositionally biased region" description="Polar residues" evidence="3">
    <location>
        <begin position="1"/>
        <end position="11"/>
    </location>
</feature>
<dbReference type="CDD" id="cd22438">
    <property type="entry name" value="KH-I_PCBP_rpt1"/>
    <property type="match status" value="1"/>
</dbReference>
<dbReference type="OrthoDB" id="442947at2759"/>
<dbReference type="GO" id="GO:0003723">
    <property type="term" value="F:RNA binding"/>
    <property type="evidence" value="ECO:0007669"/>
    <property type="project" value="UniProtKB-UniRule"/>
</dbReference>
<evidence type="ECO:0000256" key="3">
    <source>
        <dbReference type="SAM" id="MobiDB-lite"/>
    </source>
</evidence>
<evidence type="ECO:0000313" key="5">
    <source>
        <dbReference type="Proteomes" id="UP000515146"/>
    </source>
</evidence>
<evidence type="ECO:0000256" key="1">
    <source>
        <dbReference type="ARBA" id="ARBA00022737"/>
    </source>
</evidence>
<dbReference type="SMART" id="SM00322">
    <property type="entry name" value="KH"/>
    <property type="match status" value="3"/>
</dbReference>
<evidence type="ECO:0000259" key="4">
    <source>
        <dbReference type="SMART" id="SM00322"/>
    </source>
</evidence>
<feature type="region of interest" description="Disordered" evidence="3">
    <location>
        <begin position="153"/>
        <end position="174"/>
    </location>
</feature>
<feature type="domain" description="K Homology" evidence="4">
    <location>
        <begin position="65"/>
        <end position="133"/>
    </location>
</feature>
<gene>
    <name evidence="6" type="primary">LOC113790266</name>
</gene>
<dbReference type="GO" id="GO:0010468">
    <property type="term" value="P:regulation of gene expression"/>
    <property type="evidence" value="ECO:0007669"/>
    <property type="project" value="UniProtKB-ARBA"/>
</dbReference>
<name>A0A6P6XSB1_DERPT</name>
<dbReference type="PANTHER" id="PTHR10288">
    <property type="entry name" value="KH DOMAIN CONTAINING RNA BINDING PROTEIN"/>
    <property type="match status" value="1"/>
</dbReference>
<feature type="compositionally biased region" description="Low complexity" evidence="3">
    <location>
        <begin position="12"/>
        <end position="28"/>
    </location>
</feature>
<protein>
    <submittedName>
        <fullName evidence="6">Poly(RC)-binding protein 3-like isoform X3</fullName>
    </submittedName>
</protein>
<accession>A0A6P6XSB1</accession>
<dbReference type="InterPro" id="IPR004087">
    <property type="entry name" value="KH_dom"/>
</dbReference>
<dbReference type="CDD" id="cd02396">
    <property type="entry name" value="KH-I_PCBP_rpt2"/>
    <property type="match status" value="1"/>
</dbReference>